<comment type="caution">
    <text evidence="1">The sequence shown here is derived from an EMBL/GenBank/DDBJ whole genome shotgun (WGS) entry which is preliminary data.</text>
</comment>
<organism evidence="1 2">
    <name type="scientific">Nesterenkonia sedimenti</name>
    <dbReference type="NCBI Taxonomy" id="1463632"/>
    <lineage>
        <taxon>Bacteria</taxon>
        <taxon>Bacillati</taxon>
        <taxon>Actinomycetota</taxon>
        <taxon>Actinomycetes</taxon>
        <taxon>Micrococcales</taxon>
        <taxon>Micrococcaceae</taxon>
        <taxon>Nesterenkonia</taxon>
    </lineage>
</organism>
<evidence type="ECO:0000313" key="1">
    <source>
        <dbReference type="EMBL" id="NLS09407.1"/>
    </source>
</evidence>
<reference evidence="1 2" key="1">
    <citation type="submission" date="2020-04" db="EMBL/GenBank/DDBJ databases">
        <title>Nesterenkonia sp. nov., isolated from marine sediment.</title>
        <authorList>
            <person name="Zhang G."/>
        </authorList>
    </citation>
    <scope>NUCLEOTIDE SEQUENCE [LARGE SCALE GENOMIC DNA]</scope>
    <source>
        <strain evidence="1 2">MY13</strain>
    </source>
</reference>
<keyword evidence="2" id="KW-1185">Reference proteome</keyword>
<dbReference type="Proteomes" id="UP000523139">
    <property type="component" value="Unassembled WGS sequence"/>
</dbReference>
<evidence type="ECO:0000313" key="2">
    <source>
        <dbReference type="Proteomes" id="UP000523139"/>
    </source>
</evidence>
<sequence>MWEEGKQVFESEDLTGFHHEAFIEYGGFQPNSVIMRVEDTRTRAEV</sequence>
<dbReference type="RefSeq" id="WP_168886905.1">
    <property type="nucleotide sequence ID" value="NZ_JABAHY010000003.1"/>
</dbReference>
<protein>
    <submittedName>
        <fullName evidence="1">Uncharacterized protein</fullName>
    </submittedName>
</protein>
<dbReference type="EMBL" id="JABAHY010000003">
    <property type="protein sequence ID" value="NLS09407.1"/>
    <property type="molecule type" value="Genomic_DNA"/>
</dbReference>
<gene>
    <name evidence="1" type="ORF">HGQ17_05160</name>
</gene>
<name>A0A7X8TJD0_9MICC</name>
<proteinExistence type="predicted"/>
<dbReference type="AlphaFoldDB" id="A0A7X8TJD0"/>
<accession>A0A7X8TJD0</accession>